<dbReference type="GO" id="GO:0009279">
    <property type="term" value="C:cell outer membrane"/>
    <property type="evidence" value="ECO:0007669"/>
    <property type="project" value="UniProtKB-SubCell"/>
</dbReference>
<comment type="similarity">
    <text evidence="1">Belongs to the LptD family.</text>
</comment>
<dbReference type="GO" id="GO:0015920">
    <property type="term" value="P:lipopolysaccharide transport"/>
    <property type="evidence" value="ECO:0007669"/>
    <property type="project" value="InterPro"/>
</dbReference>
<comment type="subcellular location">
    <subcellularLocation>
        <location evidence="1">Cell outer membrane</location>
    </subcellularLocation>
</comment>
<evidence type="ECO:0000313" key="4">
    <source>
        <dbReference type="EMBL" id="CAG4884129.1"/>
    </source>
</evidence>
<feature type="compositionally biased region" description="Low complexity" evidence="2">
    <location>
        <begin position="47"/>
        <end position="73"/>
    </location>
</feature>
<organism evidence="4 5">
    <name type="scientific">Georgfuchsia toluolica</name>
    <dbReference type="NCBI Taxonomy" id="424218"/>
    <lineage>
        <taxon>Bacteria</taxon>
        <taxon>Pseudomonadati</taxon>
        <taxon>Pseudomonadota</taxon>
        <taxon>Betaproteobacteria</taxon>
        <taxon>Nitrosomonadales</taxon>
        <taxon>Sterolibacteriaceae</taxon>
        <taxon>Georgfuchsia</taxon>
    </lineage>
</organism>
<comment type="subunit">
    <text evidence="1">Component of the lipopolysaccharide transport and assembly complex. Interacts with LptE and LptA.</text>
</comment>
<gene>
    <name evidence="1 4" type="primary">lptD</name>
    <name evidence="4" type="ORF">GTOL_12012</name>
</gene>
<protein>
    <recommendedName>
        <fullName evidence="1">LPS-assembly protein LptD</fullName>
    </recommendedName>
</protein>
<evidence type="ECO:0000256" key="1">
    <source>
        <dbReference type="HAMAP-Rule" id="MF_01411"/>
    </source>
</evidence>
<reference evidence="4" key="1">
    <citation type="submission" date="2021-04" db="EMBL/GenBank/DDBJ databases">
        <authorList>
            <person name="Hornung B."/>
        </authorList>
    </citation>
    <scope>NUCLEOTIDE SEQUENCE</scope>
    <source>
        <strain evidence="4">G5G6</strain>
    </source>
</reference>
<dbReference type="PANTHER" id="PTHR30189">
    <property type="entry name" value="LPS-ASSEMBLY PROTEIN"/>
    <property type="match status" value="1"/>
</dbReference>
<evidence type="ECO:0000259" key="3">
    <source>
        <dbReference type="Pfam" id="PF04453"/>
    </source>
</evidence>
<accession>A0A916J4L5</accession>
<dbReference type="InterPro" id="IPR050218">
    <property type="entry name" value="LptD"/>
</dbReference>
<feature type="signal peptide" evidence="1">
    <location>
        <begin position="1"/>
        <end position="22"/>
    </location>
</feature>
<evidence type="ECO:0000256" key="2">
    <source>
        <dbReference type="SAM" id="MobiDB-lite"/>
    </source>
</evidence>
<dbReference type="Proteomes" id="UP000742786">
    <property type="component" value="Unassembled WGS sequence"/>
</dbReference>
<feature type="domain" description="LptD C-terminal" evidence="3">
    <location>
        <begin position="355"/>
        <end position="724"/>
    </location>
</feature>
<dbReference type="GO" id="GO:0043165">
    <property type="term" value="P:Gram-negative-bacterium-type cell outer membrane assembly"/>
    <property type="evidence" value="ECO:0007669"/>
    <property type="project" value="UniProtKB-UniRule"/>
</dbReference>
<keyword evidence="1" id="KW-0998">Cell outer membrane</keyword>
<proteinExistence type="inferred from homology"/>
<comment type="function">
    <text evidence="1">Together with LptE, is involved in the assembly of lipopolysaccharide (LPS) at the surface of the outer membrane.</text>
</comment>
<sequence precursor="true">MARSLRGQFGFLTLLVAAGAQAAPTKLPPLQVDPALLGLPPVAPSQPATAPAAVSLPPAAAGTEGEAPVAAPAAPVPAPSTPAAPAKPVGPNSAAPGKQQIYLTAERIEGTTSVETTAEGNVDLQYGERTVKADRMVYREPLDEAEATGNVKLTSPGEAIAGPHLKLKLGDSVGTFDTPAYSIHAFNSKDTAAAAHGTAARLDFQGKDKYRLADATYTTCPANGSDPDWFARVSNLSLDYTTSEGTARSATVVFKGIPILYSPWLSFTLDNKRKTGLLAPTIGSTSKGGLELTTPFYWNIAPDMDATLAPRVMTKRGTQWNGEYRYLGRSYSGQIAGEYLGNDEITHTNRNARTILHNQDFGYGFTGELNLNKVSDDTYFTDLSTRLSNITQTNLLREGRLNYGGSEWWSASLMAQRFQTLQDPSQPPLAIPYDRLPQLLLTADRADMPFGTEVIFSGEYANFSNPTGTKIEGKRTTLYPQLAYPMQTAAYYVTPKIGFNSTRYQLTNQQAAGTTLPDQFTRNVPIFSVDSGAVFERPLQLFSQDLTQTLEPRAFYLRVPHRDQSILDKPGQVVNFDTSLADFNFAQIFTENAYSGGDRVADANQLTLAATSRIINTANGEELLRGAIGQRYYFADQQVTLNGVVPRTGRTADFLAALTGKLNREFSIDSGMQYNYQDSAVERFNLGARYQPEPGKALNASYRFTRSLLRQIDTSAQWPLFGGWHAVARYNYSFRDKRAIETIGGLEYDGGCWATRFVLQRLATAVGQVNNSIFIQLELNSFSSIGSNPLNLLKRNIPGYGQITNTPADPVFAE</sequence>
<dbReference type="PANTHER" id="PTHR30189:SF1">
    <property type="entry name" value="LPS-ASSEMBLY PROTEIN LPTD"/>
    <property type="match status" value="1"/>
</dbReference>
<dbReference type="HAMAP" id="MF_01411">
    <property type="entry name" value="LPS_assembly_LptD"/>
    <property type="match status" value="1"/>
</dbReference>
<dbReference type="EMBL" id="CAJQUM010000001">
    <property type="protein sequence ID" value="CAG4884129.1"/>
    <property type="molecule type" value="Genomic_DNA"/>
</dbReference>
<dbReference type="InterPro" id="IPR020889">
    <property type="entry name" value="LipoPS_assembly_LptD"/>
</dbReference>
<dbReference type="AlphaFoldDB" id="A0A916J4L5"/>
<name>A0A916J4L5_9PROT</name>
<dbReference type="Pfam" id="PF04453">
    <property type="entry name" value="LptD"/>
    <property type="match status" value="1"/>
</dbReference>
<dbReference type="GO" id="GO:1990351">
    <property type="term" value="C:transporter complex"/>
    <property type="evidence" value="ECO:0007669"/>
    <property type="project" value="TreeGrafter"/>
</dbReference>
<keyword evidence="1" id="KW-0732">Signal</keyword>
<comment type="caution">
    <text evidence="4">The sequence shown here is derived from an EMBL/GenBank/DDBJ whole genome shotgun (WGS) entry which is preliminary data.</text>
</comment>
<evidence type="ECO:0000313" key="5">
    <source>
        <dbReference type="Proteomes" id="UP000742786"/>
    </source>
</evidence>
<feature type="chain" id="PRO_5038190415" description="LPS-assembly protein LptD" evidence="1">
    <location>
        <begin position="23"/>
        <end position="814"/>
    </location>
</feature>
<feature type="region of interest" description="Disordered" evidence="2">
    <location>
        <begin position="45"/>
        <end position="96"/>
    </location>
</feature>
<comment type="caution">
    <text evidence="1">Lacks conserved residue(s) required for the propagation of feature annotation.</text>
</comment>
<keyword evidence="1" id="KW-0472">Membrane</keyword>
<keyword evidence="5" id="KW-1185">Reference proteome</keyword>
<dbReference type="RefSeq" id="WP_220636008.1">
    <property type="nucleotide sequence ID" value="NZ_CAJQUM010000001.1"/>
</dbReference>
<dbReference type="InterPro" id="IPR007543">
    <property type="entry name" value="LptD_C"/>
</dbReference>